<keyword evidence="1" id="KW-0479">Metal-binding</keyword>
<evidence type="ECO:0000313" key="9">
    <source>
        <dbReference type="Proteomes" id="UP000838763"/>
    </source>
</evidence>
<evidence type="ECO:0000259" key="7">
    <source>
        <dbReference type="PROSITE" id="PS50048"/>
    </source>
</evidence>
<proteinExistence type="predicted"/>
<dbReference type="InterPro" id="IPR051127">
    <property type="entry name" value="Fungal_SecMet_Regulators"/>
</dbReference>
<evidence type="ECO:0000256" key="3">
    <source>
        <dbReference type="ARBA" id="ARBA00023163"/>
    </source>
</evidence>
<dbReference type="InterPro" id="IPR007219">
    <property type="entry name" value="XnlR_reg_dom"/>
</dbReference>
<evidence type="ECO:0000256" key="5">
    <source>
        <dbReference type="SAM" id="Coils"/>
    </source>
</evidence>
<feature type="coiled-coil region" evidence="5">
    <location>
        <begin position="148"/>
        <end position="175"/>
    </location>
</feature>
<keyword evidence="3" id="KW-0804">Transcription</keyword>
<dbReference type="Gene3D" id="4.10.240.10">
    <property type="entry name" value="Zn(2)-C6 fungal-type DNA-binding domain"/>
    <property type="match status" value="1"/>
</dbReference>
<sequence length="725" mass="82175">MEQIETQALGRRSAHGRYTLRPSFTYHGGRVSRLCGIWGDNSGMYRGHSTHHTTTHASASRNSMSADGATSASNGAKRKADEEEGAAGPTKQQRSKRNRYISIACNECKRRKIKCNGESPCQRCGNLNLTCLYAPNCCSNNFKESDEFRTMTDKVAKLQEQVDSLFQNLSALRTETLPRMLPPRPNATAIIPERTPNRFAIAGTPTPTDPLWDMSSDEMIRLCRLHEDEVGILFPVVNMQTVISHAQSLAAFMESSRRNGMLPNLNDEMTLLLKIIICCALTFEDQGHNDKANRMYESMQSELNAKLMAEATNVRNLPMLILLACYRFLSSEEILAWRVMGQVSRLCLELGLHNRSSMMLIEIDEDRKTALTCFWFSYIYERLWSFGAGLPYVVRDEDIDLRLPPPEDHPYLMTLIAYSRLGARVFQLTSKYNHPAAREMPAYEVDHLDREIVQWYDNAPEEVKMKDWSQDKQLGATSSYNLKRLRIWTYLRYNQLRMWLYMPFVQNAHTILNNPRHAQTAVHLASDTIRLLNHLDTSSNLYRKLQVFYHQFLTSSVAVLFLAAAHCPQRFAAVCRDHFYMVLDLVKDLSAKSWVSKRLWRTFNALKEVAPKIAGTLPNMGEGTDSSSGASSAARVPQLPQVGPYSRPTIRSAPVPARPGGPYNHDPPIAQSANGMQLMTEMRRVFDVYIGAGNHGPAKVDLLPTPNSLGRFVEENVSHHFRDLF</sequence>
<evidence type="ECO:0000256" key="2">
    <source>
        <dbReference type="ARBA" id="ARBA00023015"/>
    </source>
</evidence>
<comment type="caution">
    <text evidence="8">The sequence shown here is derived from an EMBL/GenBank/DDBJ whole genome shotgun (WGS) entry which is preliminary data.</text>
</comment>
<organism evidence="8 9">
    <name type="scientific">Parascedosporium putredinis</name>
    <dbReference type="NCBI Taxonomy" id="1442378"/>
    <lineage>
        <taxon>Eukaryota</taxon>
        <taxon>Fungi</taxon>
        <taxon>Dikarya</taxon>
        <taxon>Ascomycota</taxon>
        <taxon>Pezizomycotina</taxon>
        <taxon>Sordariomycetes</taxon>
        <taxon>Hypocreomycetidae</taxon>
        <taxon>Microascales</taxon>
        <taxon>Microascaceae</taxon>
        <taxon>Parascedosporium</taxon>
    </lineage>
</organism>
<dbReference type="GO" id="GO:0000978">
    <property type="term" value="F:RNA polymerase II cis-regulatory region sequence-specific DNA binding"/>
    <property type="evidence" value="ECO:0007669"/>
    <property type="project" value="TreeGrafter"/>
</dbReference>
<dbReference type="AlphaFoldDB" id="A0A9P1H3W5"/>
<gene>
    <name evidence="8" type="ORF">PPNO1_LOCUS5175</name>
</gene>
<reference evidence="8" key="1">
    <citation type="submission" date="2022-11" db="EMBL/GenBank/DDBJ databases">
        <authorList>
            <person name="Scott C."/>
            <person name="Bruce N."/>
        </authorList>
    </citation>
    <scope>NUCLEOTIDE SEQUENCE</scope>
</reference>
<feature type="domain" description="Zn(2)-C6 fungal-type" evidence="7">
    <location>
        <begin position="104"/>
        <end position="133"/>
    </location>
</feature>
<dbReference type="SUPFAM" id="SSF57701">
    <property type="entry name" value="Zn2/Cys6 DNA-binding domain"/>
    <property type="match status" value="1"/>
</dbReference>
<feature type="region of interest" description="Disordered" evidence="6">
    <location>
        <begin position="49"/>
        <end position="96"/>
    </location>
</feature>
<evidence type="ECO:0000256" key="4">
    <source>
        <dbReference type="ARBA" id="ARBA00023242"/>
    </source>
</evidence>
<dbReference type="PROSITE" id="PS00463">
    <property type="entry name" value="ZN2_CY6_FUNGAL_1"/>
    <property type="match status" value="1"/>
</dbReference>
<dbReference type="InterPro" id="IPR001138">
    <property type="entry name" value="Zn2Cys6_DnaBD"/>
</dbReference>
<feature type="region of interest" description="Disordered" evidence="6">
    <location>
        <begin position="617"/>
        <end position="664"/>
    </location>
</feature>
<dbReference type="SMART" id="SM00906">
    <property type="entry name" value="Fungal_trans"/>
    <property type="match status" value="1"/>
</dbReference>
<dbReference type="GO" id="GO:0005634">
    <property type="term" value="C:nucleus"/>
    <property type="evidence" value="ECO:0007669"/>
    <property type="project" value="TreeGrafter"/>
</dbReference>
<dbReference type="GO" id="GO:0008270">
    <property type="term" value="F:zinc ion binding"/>
    <property type="evidence" value="ECO:0007669"/>
    <property type="project" value="InterPro"/>
</dbReference>
<evidence type="ECO:0000256" key="6">
    <source>
        <dbReference type="SAM" id="MobiDB-lite"/>
    </source>
</evidence>
<dbReference type="GO" id="GO:0000435">
    <property type="term" value="P:positive regulation of transcription from RNA polymerase II promoter by galactose"/>
    <property type="evidence" value="ECO:0007669"/>
    <property type="project" value="TreeGrafter"/>
</dbReference>
<keyword evidence="2" id="KW-0805">Transcription regulation</keyword>
<dbReference type="CDD" id="cd12148">
    <property type="entry name" value="fungal_TF_MHR"/>
    <property type="match status" value="1"/>
</dbReference>
<protein>
    <recommendedName>
        <fullName evidence="7">Zn(2)-C6 fungal-type domain-containing protein</fullName>
    </recommendedName>
</protein>
<keyword evidence="9" id="KW-1185">Reference proteome</keyword>
<dbReference type="PANTHER" id="PTHR47424">
    <property type="entry name" value="REGULATORY PROTEIN GAL4"/>
    <property type="match status" value="1"/>
</dbReference>
<dbReference type="Pfam" id="PF00172">
    <property type="entry name" value="Zn_clus"/>
    <property type="match status" value="1"/>
</dbReference>
<feature type="compositionally biased region" description="Polar residues" evidence="6">
    <location>
        <begin position="61"/>
        <end position="74"/>
    </location>
</feature>
<dbReference type="Pfam" id="PF04082">
    <property type="entry name" value="Fungal_trans"/>
    <property type="match status" value="1"/>
</dbReference>
<name>A0A9P1H3W5_9PEZI</name>
<dbReference type="GO" id="GO:0000981">
    <property type="term" value="F:DNA-binding transcription factor activity, RNA polymerase II-specific"/>
    <property type="evidence" value="ECO:0007669"/>
    <property type="project" value="InterPro"/>
</dbReference>
<dbReference type="EMBL" id="CALLCH030000012">
    <property type="protein sequence ID" value="CAI4215464.1"/>
    <property type="molecule type" value="Genomic_DNA"/>
</dbReference>
<dbReference type="CDD" id="cd00067">
    <property type="entry name" value="GAL4"/>
    <property type="match status" value="1"/>
</dbReference>
<dbReference type="OrthoDB" id="3971593at2759"/>
<dbReference type="Proteomes" id="UP000838763">
    <property type="component" value="Unassembled WGS sequence"/>
</dbReference>
<evidence type="ECO:0000313" key="8">
    <source>
        <dbReference type="EMBL" id="CAI4215464.1"/>
    </source>
</evidence>
<keyword evidence="4" id="KW-0539">Nucleus</keyword>
<dbReference type="PROSITE" id="PS50048">
    <property type="entry name" value="ZN2_CY6_FUNGAL_2"/>
    <property type="match status" value="1"/>
</dbReference>
<dbReference type="InterPro" id="IPR036864">
    <property type="entry name" value="Zn2-C6_fun-type_DNA-bd_sf"/>
</dbReference>
<dbReference type="PANTHER" id="PTHR47424:SF5">
    <property type="entry name" value="ZN(II)2CYS6 TRANSCRIPTION FACTOR (EUROFUNG)"/>
    <property type="match status" value="1"/>
</dbReference>
<dbReference type="SMART" id="SM00066">
    <property type="entry name" value="GAL4"/>
    <property type="match status" value="1"/>
</dbReference>
<accession>A0A9P1H3W5</accession>
<dbReference type="GO" id="GO:0006351">
    <property type="term" value="P:DNA-templated transcription"/>
    <property type="evidence" value="ECO:0007669"/>
    <property type="project" value="InterPro"/>
</dbReference>
<evidence type="ECO:0000256" key="1">
    <source>
        <dbReference type="ARBA" id="ARBA00022723"/>
    </source>
</evidence>
<keyword evidence="5" id="KW-0175">Coiled coil</keyword>